<dbReference type="Proteomes" id="UP000726737">
    <property type="component" value="Unassembled WGS sequence"/>
</dbReference>
<accession>A0A9P6Q7M4</accession>
<gene>
    <name evidence="2" type="ORF">BG011_001724</name>
</gene>
<keyword evidence="3" id="KW-1185">Reference proteome</keyword>
<dbReference type="EMBL" id="JAAAJA010000148">
    <property type="protein sequence ID" value="KAG0260661.1"/>
    <property type="molecule type" value="Genomic_DNA"/>
</dbReference>
<feature type="region of interest" description="Disordered" evidence="1">
    <location>
        <begin position="1"/>
        <end position="36"/>
    </location>
</feature>
<reference evidence="2" key="1">
    <citation type="journal article" date="2020" name="Fungal Divers.">
        <title>Resolving the Mortierellaceae phylogeny through synthesis of multi-gene phylogenetics and phylogenomics.</title>
        <authorList>
            <person name="Vandepol N."/>
            <person name="Liber J."/>
            <person name="Desiro A."/>
            <person name="Na H."/>
            <person name="Kennedy M."/>
            <person name="Barry K."/>
            <person name="Grigoriev I.V."/>
            <person name="Miller A.N."/>
            <person name="O'Donnell K."/>
            <person name="Stajich J.E."/>
            <person name="Bonito G."/>
        </authorList>
    </citation>
    <scope>NUCLEOTIDE SEQUENCE</scope>
    <source>
        <strain evidence="2">KOD948</strain>
    </source>
</reference>
<evidence type="ECO:0000313" key="3">
    <source>
        <dbReference type="Proteomes" id="UP000726737"/>
    </source>
</evidence>
<comment type="caution">
    <text evidence="2">The sequence shown here is derived from an EMBL/GenBank/DDBJ whole genome shotgun (WGS) entry which is preliminary data.</text>
</comment>
<proteinExistence type="predicted"/>
<evidence type="ECO:0000313" key="2">
    <source>
        <dbReference type="EMBL" id="KAG0260661.1"/>
    </source>
</evidence>
<name>A0A9P6Q7M4_9FUNG</name>
<feature type="compositionally biased region" description="Low complexity" evidence="1">
    <location>
        <begin position="1"/>
        <end position="23"/>
    </location>
</feature>
<sequence>MDARNSLGGSSTTTRGQTFQQRTVMETFPSPSTETKQQAANALHDHSVLLLHALSMNETPAKTRLRMYRHLTGQPQPLHDHAPAKWRQNEKDLLSHAPATAGTAAASRSKGASSTMDYGYTSKKRRDTAPLDDEFAYTFFQGPLNER</sequence>
<feature type="compositionally biased region" description="Low complexity" evidence="1">
    <location>
        <begin position="95"/>
        <end position="115"/>
    </location>
</feature>
<evidence type="ECO:0000256" key="1">
    <source>
        <dbReference type="SAM" id="MobiDB-lite"/>
    </source>
</evidence>
<protein>
    <submittedName>
        <fullName evidence="2">Uncharacterized protein</fullName>
    </submittedName>
</protein>
<organism evidence="2 3">
    <name type="scientific">Mortierella polycephala</name>
    <dbReference type="NCBI Taxonomy" id="41804"/>
    <lineage>
        <taxon>Eukaryota</taxon>
        <taxon>Fungi</taxon>
        <taxon>Fungi incertae sedis</taxon>
        <taxon>Mucoromycota</taxon>
        <taxon>Mortierellomycotina</taxon>
        <taxon>Mortierellomycetes</taxon>
        <taxon>Mortierellales</taxon>
        <taxon>Mortierellaceae</taxon>
        <taxon>Mortierella</taxon>
    </lineage>
</organism>
<feature type="region of interest" description="Disordered" evidence="1">
    <location>
        <begin position="92"/>
        <end position="124"/>
    </location>
</feature>
<dbReference type="AlphaFoldDB" id="A0A9P6Q7M4"/>
<dbReference type="OrthoDB" id="2381563at2759"/>